<sequence>MKLEGILLLKKYGLPHLPFFVLKPQKVEEQIKFFMNEQNLSLILIRTIEKNNEMFAPSIVDANLDKNLPDIKRFLNKGYKVIISHPGNTLFNTHNINIVRLGSEITIEAVGPGFIAPDLNRNGYIHERLLVKLKPTFEIERQFLVSDENYQKDCFKKLKQKDEELVRAKKGYLLKFKHYPPLSQTEISYCLKCLSILDKISNDLGYSNYVVSMGFVNMDGKGEEPYFWDIYGIS</sequence>
<organism evidence="1 2">
    <name type="scientific">candidate division CPR2 bacterium GW2011_GWC1_41_48</name>
    <dbReference type="NCBI Taxonomy" id="1618344"/>
    <lineage>
        <taxon>Bacteria</taxon>
        <taxon>Bacteria division CPR2</taxon>
    </lineage>
</organism>
<reference evidence="1 2" key="1">
    <citation type="journal article" date="2015" name="Nature">
        <title>rRNA introns, odd ribosomes, and small enigmatic genomes across a large radiation of phyla.</title>
        <authorList>
            <person name="Brown C.T."/>
            <person name="Hug L.A."/>
            <person name="Thomas B.C."/>
            <person name="Sharon I."/>
            <person name="Castelle C.J."/>
            <person name="Singh A."/>
            <person name="Wilkins M.J."/>
            <person name="Williams K.H."/>
            <person name="Banfield J.F."/>
        </authorList>
    </citation>
    <scope>NUCLEOTIDE SEQUENCE [LARGE SCALE GENOMIC DNA]</scope>
</reference>
<evidence type="ECO:0000313" key="1">
    <source>
        <dbReference type="EMBL" id="KKS09434.1"/>
    </source>
</evidence>
<dbReference type="Proteomes" id="UP000033869">
    <property type="component" value="Unassembled WGS sequence"/>
</dbReference>
<evidence type="ECO:0000313" key="2">
    <source>
        <dbReference type="Proteomes" id="UP000033869"/>
    </source>
</evidence>
<accession>A0A0G0W8V3</accession>
<protein>
    <submittedName>
        <fullName evidence="1">Uncharacterized protein</fullName>
    </submittedName>
</protein>
<dbReference type="EMBL" id="LCBL01000002">
    <property type="protein sequence ID" value="KKS09434.1"/>
    <property type="molecule type" value="Genomic_DNA"/>
</dbReference>
<comment type="caution">
    <text evidence="1">The sequence shown here is derived from an EMBL/GenBank/DDBJ whole genome shotgun (WGS) entry which is preliminary data.</text>
</comment>
<gene>
    <name evidence="1" type="ORF">UU65_C0002G0212</name>
</gene>
<name>A0A0G0W8V3_UNCC2</name>
<dbReference type="AlphaFoldDB" id="A0A0G0W8V3"/>
<proteinExistence type="predicted"/>